<comment type="caution">
    <text evidence="1">The sequence shown here is derived from an EMBL/GenBank/DDBJ whole genome shotgun (WGS) entry which is preliminary data.</text>
</comment>
<keyword evidence="2" id="KW-1185">Reference proteome</keyword>
<dbReference type="RefSeq" id="WP_190959514.1">
    <property type="nucleotide sequence ID" value="NZ_JACJTU010000065.1"/>
</dbReference>
<proteinExistence type="predicted"/>
<reference evidence="1 2" key="1">
    <citation type="journal article" date="2020" name="ISME J.">
        <title>Comparative genomics reveals insights into cyanobacterial evolution and habitat adaptation.</title>
        <authorList>
            <person name="Chen M.Y."/>
            <person name="Teng W.K."/>
            <person name="Zhao L."/>
            <person name="Hu C.X."/>
            <person name="Zhou Y.K."/>
            <person name="Han B.P."/>
            <person name="Song L.R."/>
            <person name="Shu W.S."/>
        </authorList>
    </citation>
    <scope>NUCLEOTIDE SEQUENCE [LARGE SCALE GENOMIC DNA]</scope>
    <source>
        <strain evidence="1 2">FACHB-159</strain>
    </source>
</reference>
<dbReference type="Proteomes" id="UP000637383">
    <property type="component" value="Unassembled WGS sequence"/>
</dbReference>
<evidence type="ECO:0000313" key="1">
    <source>
        <dbReference type="EMBL" id="MBD2739004.1"/>
    </source>
</evidence>
<name>A0ABR8KJF1_9NOSO</name>
<gene>
    <name evidence="1" type="ORF">H6H03_34930</name>
</gene>
<evidence type="ECO:0008006" key="3">
    <source>
        <dbReference type="Google" id="ProtNLM"/>
    </source>
</evidence>
<organism evidence="1 2">
    <name type="scientific">Nostoc paludosum FACHB-159</name>
    <dbReference type="NCBI Taxonomy" id="2692908"/>
    <lineage>
        <taxon>Bacteria</taxon>
        <taxon>Bacillati</taxon>
        <taxon>Cyanobacteriota</taxon>
        <taxon>Cyanophyceae</taxon>
        <taxon>Nostocales</taxon>
        <taxon>Nostocaceae</taxon>
        <taxon>Nostoc</taxon>
    </lineage>
</organism>
<accession>A0ABR8KJF1</accession>
<sequence length="51" mass="6005">MMMWVRSLHLNSRPETHLLDVLMAIADALMTIAQQYSCERMQKHKFVTLKS</sequence>
<dbReference type="EMBL" id="JACJTU010000065">
    <property type="protein sequence ID" value="MBD2739004.1"/>
    <property type="molecule type" value="Genomic_DNA"/>
</dbReference>
<evidence type="ECO:0000313" key="2">
    <source>
        <dbReference type="Proteomes" id="UP000637383"/>
    </source>
</evidence>
<protein>
    <recommendedName>
        <fullName evidence="3">Transposase</fullName>
    </recommendedName>
</protein>